<proteinExistence type="predicted"/>
<organism evidence="2 3">
    <name type="scientific">Roridomyces roridus</name>
    <dbReference type="NCBI Taxonomy" id="1738132"/>
    <lineage>
        <taxon>Eukaryota</taxon>
        <taxon>Fungi</taxon>
        <taxon>Dikarya</taxon>
        <taxon>Basidiomycota</taxon>
        <taxon>Agaricomycotina</taxon>
        <taxon>Agaricomycetes</taxon>
        <taxon>Agaricomycetidae</taxon>
        <taxon>Agaricales</taxon>
        <taxon>Marasmiineae</taxon>
        <taxon>Mycenaceae</taxon>
        <taxon>Roridomyces</taxon>
    </lineage>
</organism>
<keyword evidence="3" id="KW-1185">Reference proteome</keyword>
<feature type="region of interest" description="Disordered" evidence="1">
    <location>
        <begin position="1"/>
        <end position="37"/>
    </location>
</feature>
<name>A0AAD7FG16_9AGAR</name>
<evidence type="ECO:0000256" key="1">
    <source>
        <dbReference type="SAM" id="MobiDB-lite"/>
    </source>
</evidence>
<accession>A0AAD7FG16</accession>
<protein>
    <submittedName>
        <fullName evidence="2">Uncharacterized protein</fullName>
    </submittedName>
</protein>
<comment type="caution">
    <text evidence="2">The sequence shown here is derived from an EMBL/GenBank/DDBJ whole genome shotgun (WGS) entry which is preliminary data.</text>
</comment>
<evidence type="ECO:0000313" key="3">
    <source>
        <dbReference type="Proteomes" id="UP001221142"/>
    </source>
</evidence>
<gene>
    <name evidence="2" type="ORF">FB45DRAFT_1031853</name>
</gene>
<sequence>MSSQPLGPSSEPDFGDLLLPSSEAGPDYLQLDSQPQESQRTYLRRKNRWLDLRGPHNNSSFIQYIVGEIQGEPEGCYSDLNFDELLERCIKAEADRHQLLDYCLCFEAARNQAQMDLSQTKKALRDARKELQYLHSVVDSSSEALKSAAALIHSTQKNLATIDTHSEM</sequence>
<evidence type="ECO:0000313" key="2">
    <source>
        <dbReference type="EMBL" id="KAJ7622167.1"/>
    </source>
</evidence>
<dbReference type="EMBL" id="JARKIF010000015">
    <property type="protein sequence ID" value="KAJ7622167.1"/>
    <property type="molecule type" value="Genomic_DNA"/>
</dbReference>
<dbReference type="AlphaFoldDB" id="A0AAD7FG16"/>
<dbReference type="Proteomes" id="UP001221142">
    <property type="component" value="Unassembled WGS sequence"/>
</dbReference>
<reference evidence="2" key="1">
    <citation type="submission" date="2023-03" db="EMBL/GenBank/DDBJ databases">
        <title>Massive genome expansion in bonnet fungi (Mycena s.s.) driven by repeated elements and novel gene families across ecological guilds.</title>
        <authorList>
            <consortium name="Lawrence Berkeley National Laboratory"/>
            <person name="Harder C.B."/>
            <person name="Miyauchi S."/>
            <person name="Viragh M."/>
            <person name="Kuo A."/>
            <person name="Thoen E."/>
            <person name="Andreopoulos B."/>
            <person name="Lu D."/>
            <person name="Skrede I."/>
            <person name="Drula E."/>
            <person name="Henrissat B."/>
            <person name="Morin E."/>
            <person name="Kohler A."/>
            <person name="Barry K."/>
            <person name="LaButti K."/>
            <person name="Morin E."/>
            <person name="Salamov A."/>
            <person name="Lipzen A."/>
            <person name="Mereny Z."/>
            <person name="Hegedus B."/>
            <person name="Baldrian P."/>
            <person name="Stursova M."/>
            <person name="Weitz H."/>
            <person name="Taylor A."/>
            <person name="Grigoriev I.V."/>
            <person name="Nagy L.G."/>
            <person name="Martin F."/>
            <person name="Kauserud H."/>
        </authorList>
    </citation>
    <scope>NUCLEOTIDE SEQUENCE</scope>
    <source>
        <strain evidence="2">9284</strain>
    </source>
</reference>